<comment type="caution">
    <text evidence="1">The sequence shown here is derived from an EMBL/GenBank/DDBJ whole genome shotgun (WGS) entry which is preliminary data.</text>
</comment>
<protein>
    <submittedName>
        <fullName evidence="1">Uncharacterized protein</fullName>
    </submittedName>
</protein>
<name>A0ACC1QIY4_9HYPO</name>
<sequence>MDETQRRFAGGQTWTVGRVDPDPPAGPGGLRESLTSKLRATRQRSGKKPQIPRKEAGGGPLFPTAPSFGHLQIWHRLQYISIIVLLFHTLCHACLVVLAVVRAIVPRQPQRRRPERDDAQRRDAHARREARRVPWSLERDEDVGRDKVGAVADA</sequence>
<evidence type="ECO:0000313" key="2">
    <source>
        <dbReference type="Proteomes" id="UP001148737"/>
    </source>
</evidence>
<proteinExistence type="predicted"/>
<gene>
    <name evidence="1" type="ORF">NLG97_g9569</name>
</gene>
<keyword evidence="2" id="KW-1185">Reference proteome</keyword>
<reference evidence="1" key="1">
    <citation type="submission" date="2022-07" db="EMBL/GenBank/DDBJ databases">
        <title>Genome Sequence of Lecanicillium saksenae.</title>
        <authorList>
            <person name="Buettner E."/>
        </authorList>
    </citation>
    <scope>NUCLEOTIDE SEQUENCE</scope>
    <source>
        <strain evidence="1">VT-O1</strain>
    </source>
</reference>
<dbReference type="Proteomes" id="UP001148737">
    <property type="component" value="Unassembled WGS sequence"/>
</dbReference>
<dbReference type="EMBL" id="JANAKD010002026">
    <property type="protein sequence ID" value="KAJ3475115.1"/>
    <property type="molecule type" value="Genomic_DNA"/>
</dbReference>
<organism evidence="1 2">
    <name type="scientific">Lecanicillium saksenae</name>
    <dbReference type="NCBI Taxonomy" id="468837"/>
    <lineage>
        <taxon>Eukaryota</taxon>
        <taxon>Fungi</taxon>
        <taxon>Dikarya</taxon>
        <taxon>Ascomycota</taxon>
        <taxon>Pezizomycotina</taxon>
        <taxon>Sordariomycetes</taxon>
        <taxon>Hypocreomycetidae</taxon>
        <taxon>Hypocreales</taxon>
        <taxon>Cordycipitaceae</taxon>
        <taxon>Lecanicillium</taxon>
    </lineage>
</organism>
<accession>A0ACC1QIY4</accession>
<evidence type="ECO:0000313" key="1">
    <source>
        <dbReference type="EMBL" id="KAJ3475115.1"/>
    </source>
</evidence>